<proteinExistence type="predicted"/>
<evidence type="ECO:0008006" key="4">
    <source>
        <dbReference type="Google" id="ProtNLM"/>
    </source>
</evidence>
<feature type="compositionally biased region" description="Polar residues" evidence="1">
    <location>
        <begin position="86"/>
        <end position="99"/>
    </location>
</feature>
<dbReference type="EMBL" id="LFIV01000248">
    <property type="protein sequence ID" value="KZL64893.1"/>
    <property type="molecule type" value="Genomic_DNA"/>
</dbReference>
<evidence type="ECO:0000313" key="2">
    <source>
        <dbReference type="EMBL" id="KZL64893.1"/>
    </source>
</evidence>
<reference evidence="2 3" key="1">
    <citation type="submission" date="2015-06" db="EMBL/GenBank/DDBJ databases">
        <title>Survival trade-offs in plant roots during colonization by closely related pathogenic and mutualistic fungi.</title>
        <authorList>
            <person name="Hacquard S."/>
            <person name="Kracher B."/>
            <person name="Hiruma K."/>
            <person name="Weinman A."/>
            <person name="Muench P."/>
            <person name="Garrido Oter R."/>
            <person name="Ver Loren van Themaat E."/>
            <person name="Dallerey J.-F."/>
            <person name="Damm U."/>
            <person name="Henrissat B."/>
            <person name="Lespinet O."/>
            <person name="Thon M."/>
            <person name="Kemen E."/>
            <person name="McHardy A.C."/>
            <person name="Schulze-Lefert P."/>
            <person name="O'Connell R.J."/>
        </authorList>
    </citation>
    <scope>NUCLEOTIDE SEQUENCE [LARGE SCALE GENOMIC DNA]</scope>
    <source>
        <strain evidence="2 3">0861</strain>
    </source>
</reference>
<accession>A0A161W165</accession>
<feature type="compositionally biased region" description="Polar residues" evidence="1">
    <location>
        <begin position="106"/>
        <end position="116"/>
    </location>
</feature>
<keyword evidence="3" id="KW-1185">Reference proteome</keyword>
<dbReference type="Proteomes" id="UP000076552">
    <property type="component" value="Unassembled WGS sequence"/>
</dbReference>
<organism evidence="2 3">
    <name type="scientific">Colletotrichum tofieldiae</name>
    <dbReference type="NCBI Taxonomy" id="708197"/>
    <lineage>
        <taxon>Eukaryota</taxon>
        <taxon>Fungi</taxon>
        <taxon>Dikarya</taxon>
        <taxon>Ascomycota</taxon>
        <taxon>Pezizomycotina</taxon>
        <taxon>Sordariomycetes</taxon>
        <taxon>Hypocreomycetidae</taxon>
        <taxon>Glomerellales</taxon>
        <taxon>Glomerellaceae</taxon>
        <taxon>Colletotrichum</taxon>
        <taxon>Colletotrichum spaethianum species complex</taxon>
    </lineage>
</organism>
<evidence type="ECO:0000313" key="3">
    <source>
        <dbReference type="Proteomes" id="UP000076552"/>
    </source>
</evidence>
<name>A0A161W165_9PEZI</name>
<feature type="region of interest" description="Disordered" evidence="1">
    <location>
        <begin position="62"/>
        <end position="118"/>
    </location>
</feature>
<comment type="caution">
    <text evidence="2">The sequence shown here is derived from an EMBL/GenBank/DDBJ whole genome shotgun (WGS) entry which is preliminary data.</text>
</comment>
<dbReference type="AlphaFoldDB" id="A0A161W165"/>
<protein>
    <recommendedName>
        <fullName evidence="4">Clr5 domain-containing protein</fullName>
    </recommendedName>
</protein>
<gene>
    <name evidence="2" type="ORF">CT0861_07506</name>
</gene>
<sequence>MVGQISYTEEQILFVLEQTLVNEKRDVILHEYKKKFDKPLSVSQLRYVKAKYGHDPEFGTAIVNRKLPDNGGNRKTAKSPSKDTSQDLPSLEQQPQLRPQNEEFPQGQSQTSTPELSGTYWFDQYAPTAYETPYGYQPILHYYNQPRYPSTTHKRQLEEPAELFSSLTARLTPTRGLNNLVCLPPTISEPAEESRAKRMRLDPQEEDFVPILAATPAQMPMNSITYQAMGQSNTNVFDVAHPVGSATPINPTITDNNLYTTNDENELSPWCQFITETDLGNRTEDPMPAPPSLQTPQVWHDNIYLNSAPAQGPMSTTTPISMATHSTTISTDTSLTFSDISWNQSFDETVFNLQSNHQASYFHSPQLLREYDPTLDSAFDQATEAALQAPAGHAIVETDTSVYGWDGDNQGQSAAAPMTVPQQFDFENDLKFSSNFEDFDWSIYLPDDDQAQEIDGQTQSGPHE</sequence>
<evidence type="ECO:0000256" key="1">
    <source>
        <dbReference type="SAM" id="MobiDB-lite"/>
    </source>
</evidence>
<dbReference type="STRING" id="708197.A0A161W165"/>